<proteinExistence type="predicted"/>
<feature type="region of interest" description="Disordered" evidence="1">
    <location>
        <begin position="1"/>
        <end position="38"/>
    </location>
</feature>
<dbReference type="Proteomes" id="UP000729402">
    <property type="component" value="Unassembled WGS sequence"/>
</dbReference>
<feature type="compositionally biased region" description="Low complexity" evidence="1">
    <location>
        <begin position="1"/>
        <end position="21"/>
    </location>
</feature>
<dbReference type="AlphaFoldDB" id="A0A8J5WLE9"/>
<reference evidence="2" key="2">
    <citation type="submission" date="2021-02" db="EMBL/GenBank/DDBJ databases">
        <authorList>
            <person name="Kimball J.A."/>
            <person name="Haas M.W."/>
            <person name="Macchietto M."/>
            <person name="Kono T."/>
            <person name="Duquette J."/>
            <person name="Shao M."/>
        </authorList>
    </citation>
    <scope>NUCLEOTIDE SEQUENCE</scope>
    <source>
        <tissue evidence="2">Fresh leaf tissue</tissue>
    </source>
</reference>
<keyword evidence="3" id="KW-1185">Reference proteome</keyword>
<evidence type="ECO:0000313" key="3">
    <source>
        <dbReference type="Proteomes" id="UP000729402"/>
    </source>
</evidence>
<reference evidence="2" key="1">
    <citation type="journal article" date="2021" name="bioRxiv">
        <title>Whole Genome Assembly and Annotation of Northern Wild Rice, Zizania palustris L., Supports a Whole Genome Duplication in the Zizania Genus.</title>
        <authorList>
            <person name="Haas M."/>
            <person name="Kono T."/>
            <person name="Macchietto M."/>
            <person name="Millas R."/>
            <person name="McGilp L."/>
            <person name="Shao M."/>
            <person name="Duquette J."/>
            <person name="Hirsch C.N."/>
            <person name="Kimball J."/>
        </authorList>
    </citation>
    <scope>NUCLEOTIDE SEQUENCE</scope>
    <source>
        <tissue evidence="2">Fresh leaf tissue</tissue>
    </source>
</reference>
<organism evidence="2 3">
    <name type="scientific">Zizania palustris</name>
    <name type="common">Northern wild rice</name>
    <dbReference type="NCBI Taxonomy" id="103762"/>
    <lineage>
        <taxon>Eukaryota</taxon>
        <taxon>Viridiplantae</taxon>
        <taxon>Streptophyta</taxon>
        <taxon>Embryophyta</taxon>
        <taxon>Tracheophyta</taxon>
        <taxon>Spermatophyta</taxon>
        <taxon>Magnoliopsida</taxon>
        <taxon>Liliopsida</taxon>
        <taxon>Poales</taxon>
        <taxon>Poaceae</taxon>
        <taxon>BOP clade</taxon>
        <taxon>Oryzoideae</taxon>
        <taxon>Oryzeae</taxon>
        <taxon>Zizaniinae</taxon>
        <taxon>Zizania</taxon>
    </lineage>
</organism>
<gene>
    <name evidence="2" type="ORF">GUJ93_ZPchr0011g28291</name>
</gene>
<evidence type="ECO:0000313" key="2">
    <source>
        <dbReference type="EMBL" id="KAG8091057.1"/>
    </source>
</evidence>
<accession>A0A8J5WLE9</accession>
<evidence type="ECO:0000256" key="1">
    <source>
        <dbReference type="SAM" id="MobiDB-lite"/>
    </source>
</evidence>
<protein>
    <submittedName>
        <fullName evidence="2">Uncharacterized protein</fullName>
    </submittedName>
</protein>
<dbReference type="EMBL" id="JAAALK010000081">
    <property type="protein sequence ID" value="KAG8091057.1"/>
    <property type="molecule type" value="Genomic_DNA"/>
</dbReference>
<sequence length="95" mass="9721">MKCLPVATAAAPTASAPTASVRRPLPLPTDRYLHPPHPVPRCASPSTPLCLSADLDNSVGGVACGQRNRASPAGWCQTPAAPSAVADFLCDSRST</sequence>
<name>A0A8J5WLE9_ZIZPA</name>
<comment type="caution">
    <text evidence="2">The sequence shown here is derived from an EMBL/GenBank/DDBJ whole genome shotgun (WGS) entry which is preliminary data.</text>
</comment>